<keyword evidence="1" id="KW-0677">Repeat</keyword>
<evidence type="ECO:0000256" key="1">
    <source>
        <dbReference type="ARBA" id="ARBA00022737"/>
    </source>
</evidence>
<keyword evidence="3" id="KW-0472">Membrane</keyword>
<feature type="transmembrane region" description="Helical" evidence="3">
    <location>
        <begin position="325"/>
        <end position="344"/>
    </location>
</feature>
<reference evidence="4" key="1">
    <citation type="submission" date="2023-07" db="EMBL/GenBank/DDBJ databases">
        <title>Two novel species in the genus Flavivirga.</title>
        <authorList>
            <person name="Kwon K."/>
        </authorList>
    </citation>
    <scope>NUCLEOTIDE SEQUENCE</scope>
    <source>
        <strain evidence="4">KCTC 52353</strain>
    </source>
</reference>
<keyword evidence="2" id="KW-0802">TPR repeat</keyword>
<feature type="transmembrane region" description="Helical" evidence="3">
    <location>
        <begin position="122"/>
        <end position="138"/>
    </location>
</feature>
<dbReference type="PANTHER" id="PTHR44227">
    <property type="match status" value="1"/>
</dbReference>
<feature type="transmembrane region" description="Helical" evidence="3">
    <location>
        <begin position="85"/>
        <end position="110"/>
    </location>
</feature>
<dbReference type="InterPro" id="IPR052346">
    <property type="entry name" value="O-mannosyl-transferase_TMTC"/>
</dbReference>
<keyword evidence="5" id="KW-1185">Reference proteome</keyword>
<comment type="caution">
    <text evidence="4">The sequence shown here is derived from an EMBL/GenBank/DDBJ whole genome shotgun (WGS) entry which is preliminary data.</text>
</comment>
<feature type="transmembrane region" description="Helical" evidence="3">
    <location>
        <begin position="195"/>
        <end position="213"/>
    </location>
</feature>
<name>A0ABT8WC94_9FLAO</name>
<feature type="transmembrane region" description="Helical" evidence="3">
    <location>
        <begin position="144"/>
        <end position="166"/>
    </location>
</feature>
<dbReference type="RefSeq" id="WP_303278463.1">
    <property type="nucleotide sequence ID" value="NZ_JAUOEK010000131.1"/>
</dbReference>
<sequence length="442" mass="52412">MPNRFYFFVPHILVLLTILVFFPTFFNDFQTGWDDKWQVLENPFIVDHSFEQLRFHFSELYRGQYSPINTLLYIVLYELFGFNPMAFHAAFLIIHILNVLLVYSIIKAVIKQFKPELKIPRMQLYAGCISLIFAIHPLQVESVAWVSASKIILYAFFMLLAIWCYIKYIDSYKTLWLFLMAILYALSYGSKEQAIIMPLNLFAIDFIFGRYIYIKLNATLLRKRVFLEKLPFLCLGLGFWYFASLFNIGSLVVENSYPFHQRILFGMHSMVEYIFRAIAPVKLFYYYFFPIKIGEELPLFYWSYLLLTIIIVGFIWSNYKKNNKLVVFGFFFFIINILLVLHILPFPRPVITADRYMYISIIGISIIGVWFFDWTLHNFLKYKKLLFSIATFYLVAIAIQSYNRTLVWKDSATMKKNVKELVEKRKALKQPIINSPLTDNDE</sequence>
<dbReference type="PANTHER" id="PTHR44227:SF3">
    <property type="entry name" value="PROTEIN O-MANNOSYL-TRANSFERASE TMTC4"/>
    <property type="match status" value="1"/>
</dbReference>
<evidence type="ECO:0000313" key="4">
    <source>
        <dbReference type="EMBL" id="MDO5970765.1"/>
    </source>
</evidence>
<accession>A0ABT8WC94</accession>
<feature type="transmembrane region" description="Helical" evidence="3">
    <location>
        <begin position="173"/>
        <end position="189"/>
    </location>
</feature>
<feature type="transmembrane region" description="Helical" evidence="3">
    <location>
        <begin position="301"/>
        <end position="319"/>
    </location>
</feature>
<keyword evidence="3" id="KW-0812">Transmembrane</keyword>
<evidence type="ECO:0000256" key="2">
    <source>
        <dbReference type="ARBA" id="ARBA00022803"/>
    </source>
</evidence>
<evidence type="ECO:0000256" key="3">
    <source>
        <dbReference type="SAM" id="Phobius"/>
    </source>
</evidence>
<dbReference type="EMBL" id="JAUOEK010000131">
    <property type="protein sequence ID" value="MDO5970765.1"/>
    <property type="molecule type" value="Genomic_DNA"/>
</dbReference>
<organism evidence="4 5">
    <name type="scientific">Flavivirga aquimarina</name>
    <dbReference type="NCBI Taxonomy" id="2027862"/>
    <lineage>
        <taxon>Bacteria</taxon>
        <taxon>Pseudomonadati</taxon>
        <taxon>Bacteroidota</taxon>
        <taxon>Flavobacteriia</taxon>
        <taxon>Flavobacteriales</taxon>
        <taxon>Flavobacteriaceae</taxon>
        <taxon>Flavivirga</taxon>
    </lineage>
</organism>
<feature type="transmembrane region" description="Helical" evidence="3">
    <location>
        <begin position="385"/>
        <end position="402"/>
    </location>
</feature>
<keyword evidence="3" id="KW-1133">Transmembrane helix</keyword>
<evidence type="ECO:0008006" key="6">
    <source>
        <dbReference type="Google" id="ProtNLM"/>
    </source>
</evidence>
<feature type="transmembrane region" description="Helical" evidence="3">
    <location>
        <begin position="233"/>
        <end position="253"/>
    </location>
</feature>
<dbReference type="Proteomes" id="UP001176883">
    <property type="component" value="Unassembled WGS sequence"/>
</dbReference>
<feature type="transmembrane region" description="Helical" evidence="3">
    <location>
        <begin position="356"/>
        <end position="373"/>
    </location>
</feature>
<proteinExistence type="predicted"/>
<feature type="transmembrane region" description="Helical" evidence="3">
    <location>
        <begin position="5"/>
        <end position="26"/>
    </location>
</feature>
<protein>
    <recommendedName>
        <fullName evidence="6">Glycosyltransferase RgtA/B/C/D-like domain-containing protein</fullName>
    </recommendedName>
</protein>
<gene>
    <name evidence="4" type="ORF">Q4Q35_13185</name>
</gene>
<evidence type="ECO:0000313" key="5">
    <source>
        <dbReference type="Proteomes" id="UP001176883"/>
    </source>
</evidence>
<feature type="transmembrane region" description="Helical" evidence="3">
    <location>
        <begin position="273"/>
        <end position="289"/>
    </location>
</feature>